<sequence>MRCNGLSSSVILLAFEFDKCARQQNHTQERRRTDRDGDVMRAVRDGTTLSNNVYRTPQHRGHFRTQARCRVTTLTIQRNSSRRTDAVFHDWKRLHNS</sequence>
<name>A0A6A4S566_SCOMX</name>
<accession>A0A6A4S566</accession>
<dbReference type="Proteomes" id="UP000438429">
    <property type="component" value="Unassembled WGS sequence"/>
</dbReference>
<proteinExistence type="predicted"/>
<dbReference type="EMBL" id="VEVO01000017">
    <property type="protein sequence ID" value="KAF0028207.1"/>
    <property type="molecule type" value="Genomic_DNA"/>
</dbReference>
<protein>
    <submittedName>
        <fullName evidence="1">Uncharacterized protein</fullName>
    </submittedName>
</protein>
<evidence type="ECO:0000313" key="2">
    <source>
        <dbReference type="Proteomes" id="UP000438429"/>
    </source>
</evidence>
<organism evidence="1 2">
    <name type="scientific">Scophthalmus maximus</name>
    <name type="common">Turbot</name>
    <name type="synonym">Psetta maxima</name>
    <dbReference type="NCBI Taxonomy" id="52904"/>
    <lineage>
        <taxon>Eukaryota</taxon>
        <taxon>Metazoa</taxon>
        <taxon>Chordata</taxon>
        <taxon>Craniata</taxon>
        <taxon>Vertebrata</taxon>
        <taxon>Euteleostomi</taxon>
        <taxon>Actinopterygii</taxon>
        <taxon>Neopterygii</taxon>
        <taxon>Teleostei</taxon>
        <taxon>Neoteleostei</taxon>
        <taxon>Acanthomorphata</taxon>
        <taxon>Carangaria</taxon>
        <taxon>Pleuronectiformes</taxon>
        <taxon>Pleuronectoidei</taxon>
        <taxon>Scophthalmidae</taxon>
        <taxon>Scophthalmus</taxon>
    </lineage>
</organism>
<evidence type="ECO:0000313" key="1">
    <source>
        <dbReference type="EMBL" id="KAF0028207.1"/>
    </source>
</evidence>
<comment type="caution">
    <text evidence="1">The sequence shown here is derived from an EMBL/GenBank/DDBJ whole genome shotgun (WGS) entry which is preliminary data.</text>
</comment>
<dbReference type="AlphaFoldDB" id="A0A6A4S566"/>
<reference evidence="1 2" key="1">
    <citation type="submission" date="2019-06" db="EMBL/GenBank/DDBJ databases">
        <title>Draft genomes of female and male turbot (Scophthalmus maximus).</title>
        <authorList>
            <person name="Xu H."/>
            <person name="Xu X.-W."/>
            <person name="Shao C."/>
            <person name="Chen S."/>
        </authorList>
    </citation>
    <scope>NUCLEOTIDE SEQUENCE [LARGE SCALE GENOMIC DNA]</scope>
    <source>
        <strain evidence="1">Ysfricsl-2016a</strain>
        <tissue evidence="1">Blood</tissue>
    </source>
</reference>
<gene>
    <name evidence="1" type="ORF">F2P81_019294</name>
</gene>